<name>A0A813A9I5_9DINO</name>
<evidence type="ECO:0000313" key="3">
    <source>
        <dbReference type="Proteomes" id="UP000601435"/>
    </source>
</evidence>
<dbReference type="Proteomes" id="UP000601435">
    <property type="component" value="Unassembled WGS sequence"/>
</dbReference>
<accession>A0A813A9I5</accession>
<evidence type="ECO:0000313" key="2">
    <source>
        <dbReference type="EMBL" id="CAE7855948.1"/>
    </source>
</evidence>
<organism evidence="2 3">
    <name type="scientific">Symbiodinium necroappetens</name>
    <dbReference type="NCBI Taxonomy" id="1628268"/>
    <lineage>
        <taxon>Eukaryota</taxon>
        <taxon>Sar</taxon>
        <taxon>Alveolata</taxon>
        <taxon>Dinophyceae</taxon>
        <taxon>Suessiales</taxon>
        <taxon>Symbiodiniaceae</taxon>
        <taxon>Symbiodinium</taxon>
    </lineage>
</organism>
<keyword evidence="3" id="KW-1185">Reference proteome</keyword>
<gene>
    <name evidence="2" type="primary">rbcL</name>
    <name evidence="2" type="ORF">SNEC2469_LOCUS26866</name>
</gene>
<sequence length="126" mass="12437">MAKRPSNIALAGAAAGGLALLGSAADAFVAAPREASAPSLRGTSTSQVQAQAASSSSFSALAAGGAVAAAAVAASRSGRQARSSVLPTTVVPVKDSRVTRRALDQSSRYADLSLDEATLIKLLGLE</sequence>
<feature type="transmembrane region" description="Helical" evidence="1">
    <location>
        <begin position="51"/>
        <end position="74"/>
    </location>
</feature>
<dbReference type="EMBL" id="CAJNJA010055572">
    <property type="protein sequence ID" value="CAE7855948.1"/>
    <property type="molecule type" value="Genomic_DNA"/>
</dbReference>
<keyword evidence="1" id="KW-0812">Transmembrane</keyword>
<protein>
    <submittedName>
        <fullName evidence="2">RbcL protein</fullName>
    </submittedName>
</protein>
<reference evidence="2" key="1">
    <citation type="submission" date="2021-02" db="EMBL/GenBank/DDBJ databases">
        <authorList>
            <person name="Dougan E. K."/>
            <person name="Rhodes N."/>
            <person name="Thang M."/>
            <person name="Chan C."/>
        </authorList>
    </citation>
    <scope>NUCLEOTIDE SEQUENCE</scope>
</reference>
<keyword evidence="1" id="KW-1133">Transmembrane helix</keyword>
<dbReference type="AlphaFoldDB" id="A0A813A9I5"/>
<proteinExistence type="predicted"/>
<evidence type="ECO:0000256" key="1">
    <source>
        <dbReference type="SAM" id="Phobius"/>
    </source>
</evidence>
<keyword evidence="1" id="KW-0472">Membrane</keyword>
<comment type="caution">
    <text evidence="2">The sequence shown here is derived from an EMBL/GenBank/DDBJ whole genome shotgun (WGS) entry which is preliminary data.</text>
</comment>